<feature type="compositionally biased region" description="Acidic residues" evidence="4">
    <location>
        <begin position="479"/>
        <end position="489"/>
    </location>
</feature>
<dbReference type="GeneID" id="25144821"/>
<dbReference type="STRING" id="797299.HALLA_10140"/>
<dbReference type="PATRIC" id="fig|797299.3.peg.1057"/>
<dbReference type="SUPFAM" id="SSF52540">
    <property type="entry name" value="P-loop containing nucleoside triphosphate hydrolases"/>
    <property type="match status" value="1"/>
</dbReference>
<feature type="compositionally biased region" description="Basic and acidic residues" evidence="4">
    <location>
        <begin position="401"/>
        <end position="423"/>
    </location>
</feature>
<dbReference type="EMBL" id="CP007055">
    <property type="protein sequence ID" value="AHF99153.1"/>
    <property type="molecule type" value="Genomic_DNA"/>
</dbReference>
<dbReference type="InterPro" id="IPR027417">
    <property type="entry name" value="P-loop_NTPase"/>
</dbReference>
<dbReference type="Pfam" id="PF01078">
    <property type="entry name" value="Mg_chelatase"/>
    <property type="match status" value="1"/>
</dbReference>
<evidence type="ECO:0000259" key="5">
    <source>
        <dbReference type="PROSITE" id="PS50234"/>
    </source>
</evidence>
<evidence type="ECO:0000256" key="1">
    <source>
        <dbReference type="ARBA" id="ARBA00005799"/>
    </source>
</evidence>
<dbReference type="Pfam" id="PF13519">
    <property type="entry name" value="VWA_2"/>
    <property type="match status" value="1"/>
</dbReference>
<feature type="domain" description="VWFA" evidence="5">
    <location>
        <begin position="592"/>
        <end position="765"/>
    </location>
</feature>
<keyword evidence="3" id="KW-0067">ATP-binding</keyword>
<feature type="region of interest" description="Disordered" evidence="4">
    <location>
        <begin position="358"/>
        <end position="583"/>
    </location>
</feature>
<dbReference type="Gene3D" id="3.40.50.300">
    <property type="entry name" value="P-loop containing nucleotide triphosphate hydrolases"/>
    <property type="match status" value="1"/>
</dbReference>
<evidence type="ECO:0000256" key="4">
    <source>
        <dbReference type="SAM" id="MobiDB-lite"/>
    </source>
</evidence>
<dbReference type="GO" id="GO:0005524">
    <property type="term" value="F:ATP binding"/>
    <property type="evidence" value="ECO:0007669"/>
    <property type="project" value="UniProtKB-KW"/>
</dbReference>
<dbReference type="KEGG" id="hlr:HALLA_10140"/>
<dbReference type="InterPro" id="IPR036465">
    <property type="entry name" value="vWFA_dom_sf"/>
</dbReference>
<keyword evidence="2" id="KW-0547">Nucleotide-binding</keyword>
<dbReference type="RefSeq" id="WP_049952360.1">
    <property type="nucleotide sequence ID" value="NZ_CP007055.1"/>
</dbReference>
<reference evidence="6 7" key="1">
    <citation type="submission" date="2014-01" db="EMBL/GenBank/DDBJ databases">
        <authorList>
            <consortium name="DOE Joint Genome Institute"/>
            <person name="Anderson I."/>
            <person name="Huntemann M."/>
            <person name="Han J."/>
            <person name="Chen A."/>
            <person name="Kyrpides N."/>
            <person name="Mavromatis K."/>
            <person name="Markowitz V."/>
            <person name="Palaniappan K."/>
            <person name="Ivanova N."/>
            <person name="Schaumberg A."/>
            <person name="Pati A."/>
            <person name="Liolios K."/>
            <person name="Nordberg H.P."/>
            <person name="Cantor M.N."/>
            <person name="Hua S.X."/>
            <person name="Woyke T."/>
        </authorList>
    </citation>
    <scope>NUCLEOTIDE SEQUENCE [LARGE SCALE GENOMIC DNA]</scope>
    <source>
        <strain evidence="6 7">XH-48</strain>
    </source>
</reference>
<accession>W0JKL9</accession>
<evidence type="ECO:0000256" key="2">
    <source>
        <dbReference type="ARBA" id="ARBA00022741"/>
    </source>
</evidence>
<name>W0JKL9_9EURY</name>
<sequence>MVANAGDKKLSSLPFPAIVGQEELKRVLLAVAVNDELDGALVAGEKGTAKSTAVRALVDLLPEQRVVADCPYGCSPDDPRLQCMNCRTRADGREENDARAELPIETRPVPLVTLPLGATRDRVVGTLSVEDALAGEADFDPGLVARAHRGILYVDEVNLLEDHLVDVILDAAASGVNTVERDGVSVSHPAEFTLIGTMNPEEGDLRPQLRDRFALQATVEGCREIEDRVEIIDRSLGLGRENADSTSAADPDFKYAADVRALRNDLADARDRLPAVELPADFKADIARLCLEADVDGHRGDVATARTARTIAALEGRTTVIEPDVREAASYTLPHRLRSTPFEEAPDLEDLLDEEFDDPADAESESDDANDGEGDDDEENGGDGGEAGKDGSKGETGADGEQDRNEAGEPGNDDEKYGSRDGQESASDQPNGPSPAEEPADGERASGESGPSSERRADAGSERGESDGETDRDNSREDDSGDGEDDGGSADETATPLLPGQRADIGEADAPNLEIGSATETRGDTSGGSRASTAPTTDGRGARVRTEPVSESDGTGSIDAAASVRSAASRGESRVGEQDLRRSVRSSDAAATIVFAVDASASMAPAMRTAKGVVLDLLRDSYQRRDEVAFVAFAGDDADVLLPPTTSVTLAARHLKDLPSGDRTPLPAGIETTRSVLERTDTDASVVVLVTDGGANVAGESASPTEATRRAARRLRAAGALVVVVDAGDDSRAGLSELVAAETGGELVSLSALSVETVRSAAESVPQKE</sequence>
<evidence type="ECO:0000313" key="6">
    <source>
        <dbReference type="EMBL" id="AHF99153.1"/>
    </source>
</evidence>
<feature type="compositionally biased region" description="Basic and acidic residues" evidence="4">
    <location>
        <begin position="453"/>
        <end position="478"/>
    </location>
</feature>
<dbReference type="Proteomes" id="UP000019024">
    <property type="component" value="Chromosome"/>
</dbReference>
<dbReference type="OrthoDB" id="25914at2157"/>
<evidence type="ECO:0000313" key="7">
    <source>
        <dbReference type="Proteomes" id="UP000019024"/>
    </source>
</evidence>
<feature type="compositionally biased region" description="Polar residues" evidence="4">
    <location>
        <begin position="527"/>
        <end position="536"/>
    </location>
</feature>
<organism evidence="6 7">
    <name type="scientific">Halostagnicola larsenii XH-48</name>
    <dbReference type="NCBI Taxonomy" id="797299"/>
    <lineage>
        <taxon>Archaea</taxon>
        <taxon>Methanobacteriati</taxon>
        <taxon>Methanobacteriota</taxon>
        <taxon>Stenosarchaea group</taxon>
        <taxon>Halobacteria</taxon>
        <taxon>Halobacteriales</taxon>
        <taxon>Natrialbaceae</taxon>
        <taxon>Halostagnicola</taxon>
    </lineage>
</organism>
<feature type="compositionally biased region" description="Basic and acidic residues" evidence="4">
    <location>
        <begin position="571"/>
        <end position="582"/>
    </location>
</feature>
<dbReference type="PANTHER" id="PTHR35023:SF1">
    <property type="entry name" value="MG-PROTOPORPHYRIN IX CHELATASE"/>
    <property type="match status" value="1"/>
</dbReference>
<keyword evidence="7" id="KW-1185">Reference proteome</keyword>
<dbReference type="Gene3D" id="1.10.8.80">
    <property type="entry name" value="Magnesium chelatase subunit I, C-Terminal domain"/>
    <property type="match status" value="1"/>
</dbReference>
<dbReference type="PANTHER" id="PTHR35023">
    <property type="entry name" value="CHELATASE-RELATED"/>
    <property type="match status" value="1"/>
</dbReference>
<feature type="compositionally biased region" description="Acidic residues" evidence="4">
    <location>
        <begin position="358"/>
        <end position="381"/>
    </location>
</feature>
<dbReference type="Pfam" id="PF17863">
    <property type="entry name" value="AAA_lid_2"/>
    <property type="match status" value="1"/>
</dbReference>
<comment type="similarity">
    <text evidence="1">Belongs to the Mg-chelatase subunits D/I family.</text>
</comment>
<dbReference type="SUPFAM" id="SSF53300">
    <property type="entry name" value="vWA-like"/>
    <property type="match status" value="1"/>
</dbReference>
<proteinExistence type="inferred from homology"/>
<dbReference type="InterPro" id="IPR052989">
    <property type="entry name" value="Mg-chelatase_DI-like"/>
</dbReference>
<dbReference type="Gene3D" id="3.40.50.410">
    <property type="entry name" value="von Willebrand factor, type A domain"/>
    <property type="match status" value="1"/>
</dbReference>
<dbReference type="HOGENOM" id="CLU_016684_4_0_2"/>
<dbReference type="InterPro" id="IPR041628">
    <property type="entry name" value="ChlI/MoxR_AAA_lid"/>
</dbReference>
<dbReference type="AlphaFoldDB" id="W0JKL9"/>
<dbReference type="InterPro" id="IPR002035">
    <property type="entry name" value="VWF_A"/>
</dbReference>
<feature type="compositionally biased region" description="Low complexity" evidence="4">
    <location>
        <begin position="560"/>
        <end position="570"/>
    </location>
</feature>
<dbReference type="PROSITE" id="PS50234">
    <property type="entry name" value="VWFA"/>
    <property type="match status" value="1"/>
</dbReference>
<dbReference type="eggNOG" id="arCOG00438">
    <property type="taxonomic scope" value="Archaea"/>
</dbReference>
<protein>
    <submittedName>
        <fullName evidence="6">Magnesium chelatase</fullName>
    </submittedName>
</protein>
<dbReference type="InterPro" id="IPR000523">
    <property type="entry name" value="Mg_chelatse_chII-like_cat_dom"/>
</dbReference>
<dbReference type="SMART" id="SM00327">
    <property type="entry name" value="VWA"/>
    <property type="match status" value="1"/>
</dbReference>
<evidence type="ECO:0000256" key="3">
    <source>
        <dbReference type="ARBA" id="ARBA00022840"/>
    </source>
</evidence>
<gene>
    <name evidence="6" type="ORF">HALLA_10140</name>
</gene>